<gene>
    <name evidence="2" type="ORF">KsCSTR_05040</name>
    <name evidence="1" type="ORF">kustd1993</name>
</gene>
<dbReference type="EMBL" id="CT573072">
    <property type="protein sequence ID" value="CAJ72738.1"/>
    <property type="molecule type" value="Genomic_DNA"/>
</dbReference>
<evidence type="ECO:0000313" key="2">
    <source>
        <dbReference type="EMBL" id="QII09883.1"/>
    </source>
</evidence>
<name>Q1Q085_KUEST</name>
<evidence type="ECO:0000313" key="1">
    <source>
        <dbReference type="EMBL" id="CAJ72738.1"/>
    </source>
</evidence>
<protein>
    <submittedName>
        <fullName evidence="1">Uncharacterized protein</fullName>
    </submittedName>
</protein>
<proteinExistence type="predicted"/>
<accession>Q1Q085</accession>
<organism evidence="1">
    <name type="scientific">Kuenenia stuttgartiensis</name>
    <dbReference type="NCBI Taxonomy" id="174633"/>
    <lineage>
        <taxon>Bacteria</taxon>
        <taxon>Pseudomonadati</taxon>
        <taxon>Planctomycetota</taxon>
        <taxon>Candidatus Brocadiia</taxon>
        <taxon>Candidatus Brocadiales</taxon>
        <taxon>Candidatus Brocadiaceae</taxon>
        <taxon>Candidatus Kuenenia</taxon>
    </lineage>
</organism>
<reference evidence="1" key="1">
    <citation type="journal article" date="2006" name="Nature">
        <title>Deciphering the evolution and metabolism of an anammox bacterium from a community genome.</title>
        <authorList>
            <person name="Strous M."/>
            <person name="Pelletier E."/>
            <person name="Mangenot S."/>
            <person name="Rattei T."/>
            <person name="Lehner A."/>
            <person name="Taylor M.W."/>
            <person name="Horn M."/>
            <person name="Daims H."/>
            <person name="Bartol-Mavel D."/>
            <person name="Wincker P."/>
            <person name="Barbe V."/>
            <person name="Fonknechten N."/>
            <person name="Vallenet D."/>
            <person name="Segurens B."/>
            <person name="Schenowitz-Truong C."/>
            <person name="Medigue C."/>
            <person name="Collingro A."/>
            <person name="Snel B."/>
            <person name="Dutilh B.E."/>
            <person name="OpDenCamp H.J.M."/>
            <person name="vanDerDrift C."/>
            <person name="Cirpus I."/>
            <person name="vanDePas-Schoonen K.T."/>
            <person name="Harhangi H.R."/>
            <person name="vanNiftrik L."/>
            <person name="Schmid M."/>
            <person name="Keltjens J."/>
            <person name="vanDeVossenberg J."/>
            <person name="Kartal B."/>
            <person name="Meier H."/>
            <person name="Frishman D."/>
            <person name="Huynen M.A."/>
            <person name="Mewes H."/>
            <person name="Weissenbach J."/>
            <person name="Jetten M.S.M."/>
            <person name="Wagner M."/>
            <person name="LePaslier D."/>
        </authorList>
    </citation>
    <scope>NUCLEOTIDE SEQUENCE</scope>
</reference>
<evidence type="ECO:0000313" key="3">
    <source>
        <dbReference type="Proteomes" id="UP000501926"/>
    </source>
</evidence>
<dbReference type="Proteomes" id="UP000501926">
    <property type="component" value="Chromosome"/>
</dbReference>
<reference evidence="2 3" key="3">
    <citation type="submission" date="2020-02" db="EMBL/GenBank/DDBJ databases">
        <title>Newly sequenced genome of strain CSTR1 showed variability in Candidatus Kuenenia stuttgartiensis genomes.</title>
        <authorList>
            <person name="Ding C."/>
            <person name="Adrian L."/>
        </authorList>
    </citation>
    <scope>NUCLEOTIDE SEQUENCE [LARGE SCALE GENOMIC DNA]</scope>
    <source>
        <strain evidence="2 3">CSTR1</strain>
    </source>
</reference>
<sequence>MFYKGYIITQCLIYEIPIQIRIVYFYPIIMNNFNLKMSNNAVCPKYMQNNNR</sequence>
<dbReference type="EMBL" id="CP049055">
    <property type="protein sequence ID" value="QII09883.1"/>
    <property type="molecule type" value="Genomic_DNA"/>
</dbReference>
<reference evidence="1" key="2">
    <citation type="submission" date="2006-01" db="EMBL/GenBank/DDBJ databases">
        <authorList>
            <person name="Genoscope"/>
        </authorList>
    </citation>
    <scope>NUCLEOTIDE SEQUENCE</scope>
</reference>
<dbReference type="AlphaFoldDB" id="Q1Q085"/>